<feature type="compositionally biased region" description="Polar residues" evidence="1">
    <location>
        <begin position="35"/>
        <end position="49"/>
    </location>
</feature>
<proteinExistence type="predicted"/>
<protein>
    <submittedName>
        <fullName evidence="2">Uncharacterized protein</fullName>
    </submittedName>
</protein>
<keyword evidence="3" id="KW-1185">Reference proteome</keyword>
<organism evidence="2 3">
    <name type="scientific">Xenoophorus captivus</name>
    <dbReference type="NCBI Taxonomy" id="1517983"/>
    <lineage>
        <taxon>Eukaryota</taxon>
        <taxon>Metazoa</taxon>
        <taxon>Chordata</taxon>
        <taxon>Craniata</taxon>
        <taxon>Vertebrata</taxon>
        <taxon>Euteleostomi</taxon>
        <taxon>Actinopterygii</taxon>
        <taxon>Neopterygii</taxon>
        <taxon>Teleostei</taxon>
        <taxon>Neoteleostei</taxon>
        <taxon>Acanthomorphata</taxon>
        <taxon>Ovalentaria</taxon>
        <taxon>Atherinomorphae</taxon>
        <taxon>Cyprinodontiformes</taxon>
        <taxon>Goodeidae</taxon>
        <taxon>Xenoophorus</taxon>
    </lineage>
</organism>
<reference evidence="2 3" key="1">
    <citation type="submission" date="2021-06" db="EMBL/GenBank/DDBJ databases">
        <authorList>
            <person name="Palmer J.M."/>
        </authorList>
    </citation>
    <scope>NUCLEOTIDE SEQUENCE [LARGE SCALE GENOMIC DNA]</scope>
    <source>
        <strain evidence="2 3">XC_2019</strain>
        <tissue evidence="2">Muscle</tissue>
    </source>
</reference>
<evidence type="ECO:0000313" key="3">
    <source>
        <dbReference type="Proteomes" id="UP001434883"/>
    </source>
</evidence>
<sequence>MKTSHTKTGLLTWQAVHGRLHAFWAHNPYHATLTSATTAQGETSTSSADPNAGDHTSKRGQCPHPTLYTIYPTNTKPVHYSLNQGHAVQFLFPSFTPDSQ</sequence>
<name>A0ABV0SGD9_9TELE</name>
<dbReference type="Proteomes" id="UP001434883">
    <property type="component" value="Unassembled WGS sequence"/>
</dbReference>
<gene>
    <name evidence="2" type="ORF">XENOCAPTIV_021072</name>
</gene>
<dbReference type="EMBL" id="JAHRIN010080206">
    <property type="protein sequence ID" value="MEQ2219634.1"/>
    <property type="molecule type" value="Genomic_DNA"/>
</dbReference>
<evidence type="ECO:0000256" key="1">
    <source>
        <dbReference type="SAM" id="MobiDB-lite"/>
    </source>
</evidence>
<comment type="caution">
    <text evidence="2">The sequence shown here is derived from an EMBL/GenBank/DDBJ whole genome shotgun (WGS) entry which is preliminary data.</text>
</comment>
<feature type="region of interest" description="Disordered" evidence="1">
    <location>
        <begin position="35"/>
        <end position="63"/>
    </location>
</feature>
<evidence type="ECO:0000313" key="2">
    <source>
        <dbReference type="EMBL" id="MEQ2219634.1"/>
    </source>
</evidence>
<accession>A0ABV0SGD9</accession>